<organism evidence="1">
    <name type="scientific">marine sediment metagenome</name>
    <dbReference type="NCBI Taxonomy" id="412755"/>
    <lineage>
        <taxon>unclassified sequences</taxon>
        <taxon>metagenomes</taxon>
        <taxon>ecological metagenomes</taxon>
    </lineage>
</organism>
<dbReference type="EMBL" id="BART01002742">
    <property type="protein sequence ID" value="GAG67143.1"/>
    <property type="molecule type" value="Genomic_DNA"/>
</dbReference>
<gene>
    <name evidence="1" type="ORF">S01H4_08116</name>
</gene>
<protein>
    <submittedName>
        <fullName evidence="1">Uncharacterized protein</fullName>
    </submittedName>
</protein>
<sequence length="38" mass="4370">DELIIGHNIRADARQYDDPDSADDHLGFRIAIDYVIKK</sequence>
<accession>X1A2W3</accession>
<name>X1A2W3_9ZZZZ</name>
<reference evidence="1" key="1">
    <citation type="journal article" date="2014" name="Front. Microbiol.">
        <title>High frequency of phylogenetically diverse reductive dehalogenase-homologous genes in deep subseafloor sedimentary metagenomes.</title>
        <authorList>
            <person name="Kawai M."/>
            <person name="Futagami T."/>
            <person name="Toyoda A."/>
            <person name="Takaki Y."/>
            <person name="Nishi S."/>
            <person name="Hori S."/>
            <person name="Arai W."/>
            <person name="Tsubouchi T."/>
            <person name="Morono Y."/>
            <person name="Uchiyama I."/>
            <person name="Ito T."/>
            <person name="Fujiyama A."/>
            <person name="Inagaki F."/>
            <person name="Takami H."/>
        </authorList>
    </citation>
    <scope>NUCLEOTIDE SEQUENCE</scope>
    <source>
        <strain evidence="1">Expedition CK06-06</strain>
    </source>
</reference>
<evidence type="ECO:0000313" key="1">
    <source>
        <dbReference type="EMBL" id="GAG67143.1"/>
    </source>
</evidence>
<comment type="caution">
    <text evidence="1">The sequence shown here is derived from an EMBL/GenBank/DDBJ whole genome shotgun (WGS) entry which is preliminary data.</text>
</comment>
<feature type="non-terminal residue" evidence="1">
    <location>
        <position position="1"/>
    </location>
</feature>
<dbReference type="AlphaFoldDB" id="X1A2W3"/>
<proteinExistence type="predicted"/>